<comment type="similarity">
    <text evidence="3">Belongs to the class I-like SAM-binding methyltransferase superfamily. Cx-SAM synthase family.</text>
</comment>
<dbReference type="Pfam" id="PF13649">
    <property type="entry name" value="Methyltransf_25"/>
    <property type="match status" value="1"/>
</dbReference>
<dbReference type="GO" id="GO:0002098">
    <property type="term" value="P:tRNA wobble uridine modification"/>
    <property type="evidence" value="ECO:0007669"/>
    <property type="project" value="InterPro"/>
</dbReference>
<dbReference type="GO" id="GO:0032259">
    <property type="term" value="P:methylation"/>
    <property type="evidence" value="ECO:0007669"/>
    <property type="project" value="UniProtKB-KW"/>
</dbReference>
<comment type="subunit">
    <text evidence="3">Homodimer.</text>
</comment>
<evidence type="ECO:0000259" key="5">
    <source>
        <dbReference type="Pfam" id="PF13649"/>
    </source>
</evidence>
<feature type="binding site" evidence="3 4">
    <location>
        <position position="132"/>
    </location>
    <ligand>
        <name>S-adenosyl-L-methionine</name>
        <dbReference type="ChEBI" id="CHEBI:59789"/>
    </ligand>
</feature>
<dbReference type="EC" id="2.1.3.-" evidence="3"/>
<dbReference type="PANTHER" id="PTHR43861">
    <property type="entry name" value="TRANS-ACONITATE 2-METHYLTRANSFERASE-RELATED"/>
    <property type="match status" value="1"/>
</dbReference>
<evidence type="ECO:0000256" key="4">
    <source>
        <dbReference type="PIRSR" id="PIRSR006325-1"/>
    </source>
</evidence>
<keyword evidence="6" id="KW-0489">Methyltransferase</keyword>
<dbReference type="InterPro" id="IPR041698">
    <property type="entry name" value="Methyltransf_25"/>
</dbReference>
<dbReference type="SUPFAM" id="SSF53335">
    <property type="entry name" value="S-adenosyl-L-methionine-dependent methyltransferases"/>
    <property type="match status" value="1"/>
</dbReference>
<sequence length="242" mass="27438">MSKKDNIYADQLEQVESFNFDQKVVEVFPDMIKRSVPGYTAIIDGIGQLAKKYTQANSSVYDLGCSLGAATLSIREAVNDESCQIIAVDNSTAMIERCKLIQSGYNFSMPVEMVEADINDLDFKNASFVVLNFTLQFLPREQRQTLLNNIYQGLNPGGALVLSEKLTMSSEELDASIINIHHDFKKQNGYSDMEIAQKRAALENVLIPDTREQHYQRFENAGFKQFDTWFQHYNFASFIAVK</sequence>
<comment type="function">
    <text evidence="3">Catalyzes the conversion of S-adenosyl-L-methionine (SAM) to carboxy-S-adenosyl-L-methionine (Cx-SAM).</text>
</comment>
<protein>
    <recommendedName>
        <fullName evidence="3">Carboxy-S-adenosyl-L-methionine synthase</fullName>
        <shortName evidence="3">Cx-SAM synthase</shortName>
        <ecNumber evidence="3">2.1.3.-</ecNumber>
    </recommendedName>
</protein>
<dbReference type="AlphaFoldDB" id="A0A0F6RC61"/>
<keyword evidence="7" id="KW-1185">Reference proteome</keyword>
<organism evidence="6 7">
    <name type="scientific">Kangiella geojedonensis</name>
    <dbReference type="NCBI Taxonomy" id="914150"/>
    <lineage>
        <taxon>Bacteria</taxon>
        <taxon>Pseudomonadati</taxon>
        <taxon>Pseudomonadota</taxon>
        <taxon>Gammaproteobacteria</taxon>
        <taxon>Kangiellales</taxon>
        <taxon>Kangiellaceae</taxon>
        <taxon>Kangiella</taxon>
    </lineage>
</organism>
<reference evidence="6 7" key="1">
    <citation type="submission" date="2015-02" db="EMBL/GenBank/DDBJ databases">
        <title>Complete genome sequence of Kangiella geojedonensis strain YCS-5T.</title>
        <authorList>
            <person name="Kim K.M."/>
        </authorList>
    </citation>
    <scope>NUCLEOTIDE SEQUENCE [LARGE SCALE GENOMIC DNA]</scope>
    <source>
        <strain evidence="6 7">YCS-5</strain>
    </source>
</reference>
<gene>
    <name evidence="3" type="primary">cmoA</name>
    <name evidence="6" type="ORF">TQ33_1183</name>
</gene>
<dbReference type="KEGG" id="kge:TQ33_1183"/>
<evidence type="ECO:0000256" key="1">
    <source>
        <dbReference type="ARBA" id="ARBA00022679"/>
    </source>
</evidence>
<name>A0A0F6RC61_9GAMM</name>
<accession>A0A0F6RC61</accession>
<evidence type="ECO:0000313" key="7">
    <source>
        <dbReference type="Proteomes" id="UP000034071"/>
    </source>
</evidence>
<dbReference type="InterPro" id="IPR029063">
    <property type="entry name" value="SAM-dependent_MTases_sf"/>
</dbReference>
<dbReference type="Gene3D" id="3.40.50.150">
    <property type="entry name" value="Vaccinia Virus protein VP39"/>
    <property type="match status" value="1"/>
</dbReference>
<dbReference type="PANTHER" id="PTHR43861:SF2">
    <property type="entry name" value="CARBOXY-S-ADENOSYL-L-METHIONINE SYNTHASE"/>
    <property type="match status" value="1"/>
</dbReference>
<feature type="domain" description="Methyltransferase" evidence="5">
    <location>
        <begin position="60"/>
        <end position="158"/>
    </location>
</feature>
<dbReference type="NCBIfam" id="TIGR00740">
    <property type="entry name" value="carboxy-S-adenosyl-L-methionine synthase CmoA"/>
    <property type="match status" value="1"/>
</dbReference>
<dbReference type="RefSeq" id="WP_046561245.1">
    <property type="nucleotide sequence ID" value="NZ_CP010975.1"/>
</dbReference>
<dbReference type="OrthoDB" id="9779941at2"/>
<feature type="binding site" evidence="3 4">
    <location>
        <begin position="64"/>
        <end position="66"/>
    </location>
    <ligand>
        <name>S-adenosyl-L-methionine</name>
        <dbReference type="ChEBI" id="CHEBI:59789"/>
    </ligand>
</feature>
<dbReference type="GO" id="GO:1904047">
    <property type="term" value="F:S-adenosyl-L-methionine binding"/>
    <property type="evidence" value="ECO:0007669"/>
    <property type="project" value="UniProtKB-UniRule"/>
</dbReference>
<dbReference type="PATRIC" id="fig|914150.5.peg.1199"/>
<feature type="binding site" evidence="3">
    <location>
        <position position="199"/>
    </location>
    <ligand>
        <name>S-adenosyl-L-methionine</name>
        <dbReference type="ChEBI" id="CHEBI:59789"/>
    </ligand>
</feature>
<feature type="binding site" evidence="3 4">
    <location>
        <begin position="89"/>
        <end position="90"/>
    </location>
    <ligand>
        <name>S-adenosyl-L-methionine</name>
        <dbReference type="ChEBI" id="CHEBI:59789"/>
    </ligand>
</feature>
<dbReference type="NCBIfam" id="NF011995">
    <property type="entry name" value="PRK15451.1"/>
    <property type="match status" value="1"/>
</dbReference>
<proteinExistence type="inferred from homology"/>
<evidence type="ECO:0000313" key="6">
    <source>
        <dbReference type="EMBL" id="AKE52143.1"/>
    </source>
</evidence>
<keyword evidence="1 3" id="KW-0808">Transferase</keyword>
<dbReference type="CDD" id="cd02440">
    <property type="entry name" value="AdoMet_MTases"/>
    <property type="match status" value="1"/>
</dbReference>
<evidence type="ECO:0000256" key="2">
    <source>
        <dbReference type="ARBA" id="ARBA00022691"/>
    </source>
</evidence>
<comment type="catalytic activity">
    <reaction evidence="3">
        <text>prephenate + S-adenosyl-L-methionine = carboxy-S-adenosyl-L-methionine + 3-phenylpyruvate + H2O</text>
        <dbReference type="Rhea" id="RHEA:51692"/>
        <dbReference type="ChEBI" id="CHEBI:15377"/>
        <dbReference type="ChEBI" id="CHEBI:18005"/>
        <dbReference type="ChEBI" id="CHEBI:29934"/>
        <dbReference type="ChEBI" id="CHEBI:59789"/>
        <dbReference type="ChEBI" id="CHEBI:134278"/>
    </reaction>
</comment>
<dbReference type="HOGENOM" id="CLU_078475_0_0_6"/>
<dbReference type="PIRSF" id="PIRSF006325">
    <property type="entry name" value="MeTrfase_bac"/>
    <property type="match status" value="1"/>
</dbReference>
<dbReference type="Proteomes" id="UP000034071">
    <property type="component" value="Chromosome"/>
</dbReference>
<dbReference type="InterPro" id="IPR005271">
    <property type="entry name" value="CmoA"/>
</dbReference>
<dbReference type="STRING" id="914150.TQ33_1183"/>
<dbReference type="GO" id="GO:0016743">
    <property type="term" value="F:carboxyl- or carbamoyltransferase activity"/>
    <property type="evidence" value="ECO:0007669"/>
    <property type="project" value="UniProtKB-UniRule"/>
</dbReference>
<dbReference type="EMBL" id="CP010975">
    <property type="protein sequence ID" value="AKE52143.1"/>
    <property type="molecule type" value="Genomic_DNA"/>
</dbReference>
<feature type="binding site" evidence="3 4">
    <location>
        <begin position="117"/>
        <end position="118"/>
    </location>
    <ligand>
        <name>S-adenosyl-L-methionine</name>
        <dbReference type="ChEBI" id="CHEBI:59789"/>
    </ligand>
</feature>
<dbReference type="GO" id="GO:0008168">
    <property type="term" value="F:methyltransferase activity"/>
    <property type="evidence" value="ECO:0007669"/>
    <property type="project" value="UniProtKB-KW"/>
</dbReference>
<dbReference type="HAMAP" id="MF_01589">
    <property type="entry name" value="Cx_SAM_synthase"/>
    <property type="match status" value="1"/>
</dbReference>
<keyword evidence="2 3" id="KW-0949">S-adenosyl-L-methionine</keyword>
<evidence type="ECO:0000256" key="3">
    <source>
        <dbReference type="HAMAP-Rule" id="MF_01589"/>
    </source>
</evidence>
<feature type="binding site" evidence="3 4">
    <location>
        <position position="39"/>
    </location>
    <ligand>
        <name>S-adenosyl-L-methionine</name>
        <dbReference type="ChEBI" id="CHEBI:59789"/>
    </ligand>
</feature>